<evidence type="ECO:0000256" key="2">
    <source>
        <dbReference type="ARBA" id="ARBA00039140"/>
    </source>
</evidence>
<sequence length="193" mass="20999">MEENHLNHTCEFLLIGGSAGSLEVLFRLLPLLRGDLPFPMALVLHRRNSTDSSLSHLLGSKTLNPTHEVEDKEPATPGTIYLAPADYHLLIEHDRTFSLDYSEKINFSRPSIDVTFESAAEVYGSGLVAILLSGANEDGTSGLTAVKKAGGTAIVQNPDTAQMPFMPHYALTHLPIDHVFDTIQMASFINSLA</sequence>
<dbReference type="Proteomes" id="UP000198748">
    <property type="component" value="Unassembled WGS sequence"/>
</dbReference>
<feature type="active site" evidence="4">
    <location>
        <position position="138"/>
    </location>
</feature>
<evidence type="ECO:0000313" key="6">
    <source>
        <dbReference type="EMBL" id="SDH21611.1"/>
    </source>
</evidence>
<feature type="active site" evidence="4">
    <location>
        <position position="45"/>
    </location>
</feature>
<evidence type="ECO:0000256" key="3">
    <source>
        <dbReference type="ARBA" id="ARBA00048267"/>
    </source>
</evidence>
<dbReference type="STRING" id="659014.SAMN04487996_13112"/>
<reference evidence="7" key="1">
    <citation type="submission" date="2016-10" db="EMBL/GenBank/DDBJ databases">
        <authorList>
            <person name="Varghese N."/>
            <person name="Submissions S."/>
        </authorList>
    </citation>
    <scope>NUCLEOTIDE SEQUENCE [LARGE SCALE GENOMIC DNA]</scope>
    <source>
        <strain evidence="7">DSM 25329</strain>
    </source>
</reference>
<accession>A0A1G8AKY0</accession>
<evidence type="ECO:0000313" key="7">
    <source>
        <dbReference type="Proteomes" id="UP000198748"/>
    </source>
</evidence>
<proteinExistence type="predicted"/>
<dbReference type="GO" id="GO:0008984">
    <property type="term" value="F:protein-glutamate methylesterase activity"/>
    <property type="evidence" value="ECO:0007669"/>
    <property type="project" value="UniProtKB-EC"/>
</dbReference>
<organism evidence="6 7">
    <name type="scientific">Dyadobacter soli</name>
    <dbReference type="NCBI Taxonomy" id="659014"/>
    <lineage>
        <taxon>Bacteria</taxon>
        <taxon>Pseudomonadati</taxon>
        <taxon>Bacteroidota</taxon>
        <taxon>Cytophagia</taxon>
        <taxon>Cytophagales</taxon>
        <taxon>Spirosomataceae</taxon>
        <taxon>Dyadobacter</taxon>
    </lineage>
</organism>
<dbReference type="Pfam" id="PF01339">
    <property type="entry name" value="CheB_methylest"/>
    <property type="match status" value="1"/>
</dbReference>
<dbReference type="EMBL" id="FNAN01000031">
    <property type="protein sequence ID" value="SDH21611.1"/>
    <property type="molecule type" value="Genomic_DNA"/>
</dbReference>
<dbReference type="CDD" id="cd16433">
    <property type="entry name" value="CheB"/>
    <property type="match status" value="1"/>
</dbReference>
<dbReference type="GO" id="GO:0006935">
    <property type="term" value="P:chemotaxis"/>
    <property type="evidence" value="ECO:0007669"/>
    <property type="project" value="UniProtKB-UniRule"/>
</dbReference>
<evidence type="ECO:0000256" key="1">
    <source>
        <dbReference type="ARBA" id="ARBA00022801"/>
    </source>
</evidence>
<dbReference type="Gene3D" id="3.40.50.180">
    <property type="entry name" value="Methylesterase CheB, C-terminal domain"/>
    <property type="match status" value="1"/>
</dbReference>
<dbReference type="GO" id="GO:0000156">
    <property type="term" value="F:phosphorelay response regulator activity"/>
    <property type="evidence" value="ECO:0007669"/>
    <property type="project" value="InterPro"/>
</dbReference>
<dbReference type="InterPro" id="IPR000673">
    <property type="entry name" value="Sig_transdc_resp-reg_Me-estase"/>
</dbReference>
<dbReference type="GO" id="GO:0005737">
    <property type="term" value="C:cytoplasm"/>
    <property type="evidence" value="ECO:0007669"/>
    <property type="project" value="InterPro"/>
</dbReference>
<gene>
    <name evidence="6" type="ORF">SAMN04487996_13112</name>
</gene>
<comment type="catalytic activity">
    <reaction evidence="3">
        <text>[protein]-L-glutamate 5-O-methyl ester + H2O = L-glutamyl-[protein] + methanol + H(+)</text>
        <dbReference type="Rhea" id="RHEA:23236"/>
        <dbReference type="Rhea" id="RHEA-COMP:10208"/>
        <dbReference type="Rhea" id="RHEA-COMP:10311"/>
        <dbReference type="ChEBI" id="CHEBI:15377"/>
        <dbReference type="ChEBI" id="CHEBI:15378"/>
        <dbReference type="ChEBI" id="CHEBI:17790"/>
        <dbReference type="ChEBI" id="CHEBI:29973"/>
        <dbReference type="ChEBI" id="CHEBI:82795"/>
        <dbReference type="EC" id="3.1.1.61"/>
    </reaction>
</comment>
<feature type="active site" evidence="4">
    <location>
        <position position="18"/>
    </location>
</feature>
<dbReference type="OrthoDB" id="1524092at2"/>
<dbReference type="InterPro" id="IPR035909">
    <property type="entry name" value="CheB_C"/>
</dbReference>
<feature type="domain" description="CheB-type methylesterase" evidence="5">
    <location>
        <begin position="6"/>
        <end position="193"/>
    </location>
</feature>
<evidence type="ECO:0000259" key="5">
    <source>
        <dbReference type="PROSITE" id="PS50122"/>
    </source>
</evidence>
<protein>
    <recommendedName>
        <fullName evidence="2">protein-glutamate methylesterase</fullName>
        <ecNumber evidence="2">3.1.1.61</ecNumber>
    </recommendedName>
</protein>
<dbReference type="PANTHER" id="PTHR42872:SF6">
    <property type="entry name" value="PROTEIN-GLUTAMATE METHYLESTERASE_PROTEIN-GLUTAMINE GLUTAMINASE"/>
    <property type="match status" value="1"/>
</dbReference>
<dbReference type="SUPFAM" id="SSF52738">
    <property type="entry name" value="Methylesterase CheB, C-terminal domain"/>
    <property type="match status" value="1"/>
</dbReference>
<evidence type="ECO:0000256" key="4">
    <source>
        <dbReference type="PROSITE-ProRule" id="PRU00050"/>
    </source>
</evidence>
<keyword evidence="7" id="KW-1185">Reference proteome</keyword>
<dbReference type="PANTHER" id="PTHR42872">
    <property type="entry name" value="PROTEIN-GLUTAMATE METHYLESTERASE/PROTEIN-GLUTAMINE GLUTAMINASE"/>
    <property type="match status" value="1"/>
</dbReference>
<dbReference type="PROSITE" id="PS50122">
    <property type="entry name" value="CHEB"/>
    <property type="match status" value="1"/>
</dbReference>
<dbReference type="EC" id="3.1.1.61" evidence="2"/>
<dbReference type="AlphaFoldDB" id="A0A1G8AKY0"/>
<name>A0A1G8AKY0_9BACT</name>
<keyword evidence="1 4" id="KW-0378">Hydrolase</keyword>
<dbReference type="RefSeq" id="WP_090157545.1">
    <property type="nucleotide sequence ID" value="NZ_FNAN01000031.1"/>
</dbReference>
<keyword evidence="4" id="KW-0145">Chemotaxis</keyword>